<proteinExistence type="inferred from homology"/>
<dbReference type="SUPFAM" id="SSF50978">
    <property type="entry name" value="WD40 repeat-like"/>
    <property type="match status" value="1"/>
</dbReference>
<feature type="compositionally biased region" description="Basic and acidic residues" evidence="5">
    <location>
        <begin position="94"/>
        <end position="103"/>
    </location>
</feature>
<accession>A0AAW2HK97</accession>
<comment type="similarity">
    <text evidence="3">Belongs to the WD repeat GAD-1 family.</text>
</comment>
<protein>
    <recommendedName>
        <fullName evidence="7">Gastrulation defective protein 1 homolog</fullName>
    </recommendedName>
</protein>
<feature type="region of interest" description="Disordered" evidence="5">
    <location>
        <begin position="87"/>
        <end position="164"/>
    </location>
</feature>
<dbReference type="AlphaFoldDB" id="A0AAW2HK97"/>
<keyword evidence="2" id="KW-0677">Repeat</keyword>
<dbReference type="FunFam" id="2.130.10.10:FF:001228">
    <property type="entry name" value="Predicted protein"/>
    <property type="match status" value="1"/>
</dbReference>
<evidence type="ECO:0000256" key="3">
    <source>
        <dbReference type="ARBA" id="ARBA00038343"/>
    </source>
</evidence>
<reference evidence="6" key="1">
    <citation type="journal article" date="2024" name="Gigascience">
        <title>Chromosome-level genome of the poultry shaft louse Menopon gallinae provides insight into the host-switching and adaptive evolution of parasitic lice.</title>
        <authorList>
            <person name="Xu Y."/>
            <person name="Ma L."/>
            <person name="Liu S."/>
            <person name="Liang Y."/>
            <person name="Liu Q."/>
            <person name="He Z."/>
            <person name="Tian L."/>
            <person name="Duan Y."/>
            <person name="Cai W."/>
            <person name="Li H."/>
            <person name="Song F."/>
        </authorList>
    </citation>
    <scope>NUCLEOTIDE SEQUENCE</scope>
    <source>
        <strain evidence="6">Cailab_2023a</strain>
    </source>
</reference>
<dbReference type="PROSITE" id="PS50294">
    <property type="entry name" value="WD_REPEATS_REGION"/>
    <property type="match status" value="2"/>
</dbReference>
<dbReference type="InterPro" id="IPR036322">
    <property type="entry name" value="WD40_repeat_dom_sf"/>
</dbReference>
<dbReference type="InterPro" id="IPR051858">
    <property type="entry name" value="WD_repeat_GAD-1"/>
</dbReference>
<evidence type="ECO:0008006" key="7">
    <source>
        <dbReference type="Google" id="ProtNLM"/>
    </source>
</evidence>
<feature type="region of interest" description="Disordered" evidence="5">
    <location>
        <begin position="631"/>
        <end position="655"/>
    </location>
</feature>
<feature type="region of interest" description="Disordered" evidence="5">
    <location>
        <begin position="547"/>
        <end position="580"/>
    </location>
</feature>
<feature type="compositionally biased region" description="Acidic residues" evidence="5">
    <location>
        <begin position="151"/>
        <end position="163"/>
    </location>
</feature>
<dbReference type="SMART" id="SM00320">
    <property type="entry name" value="WD40"/>
    <property type="match status" value="6"/>
</dbReference>
<dbReference type="Gene3D" id="2.130.10.10">
    <property type="entry name" value="YVTN repeat-like/Quinoprotein amine dehydrogenase"/>
    <property type="match status" value="3"/>
</dbReference>
<evidence type="ECO:0000256" key="1">
    <source>
        <dbReference type="ARBA" id="ARBA00022574"/>
    </source>
</evidence>
<dbReference type="GO" id="GO:0035861">
    <property type="term" value="C:site of double-strand break"/>
    <property type="evidence" value="ECO:0007669"/>
    <property type="project" value="TreeGrafter"/>
</dbReference>
<evidence type="ECO:0000256" key="2">
    <source>
        <dbReference type="ARBA" id="ARBA00022737"/>
    </source>
</evidence>
<dbReference type="InterPro" id="IPR020472">
    <property type="entry name" value="WD40_PAC1"/>
</dbReference>
<dbReference type="GO" id="GO:0005634">
    <property type="term" value="C:nucleus"/>
    <property type="evidence" value="ECO:0007669"/>
    <property type="project" value="TreeGrafter"/>
</dbReference>
<feature type="repeat" description="WD" evidence="4">
    <location>
        <begin position="328"/>
        <end position="362"/>
    </location>
</feature>
<name>A0AAW2HK97_9NEOP</name>
<dbReference type="PANTHER" id="PTHR16017:SF0">
    <property type="entry name" value="WD REPEAT-CONTAINING PROTEIN 70"/>
    <property type="match status" value="1"/>
</dbReference>
<feature type="compositionally biased region" description="Basic and acidic residues" evidence="5">
    <location>
        <begin position="124"/>
        <end position="150"/>
    </location>
</feature>
<gene>
    <name evidence="6" type="ORF">PYX00_007806</name>
</gene>
<dbReference type="EMBL" id="JARGDH010000004">
    <property type="protein sequence ID" value="KAL0270375.1"/>
    <property type="molecule type" value="Genomic_DNA"/>
</dbReference>
<dbReference type="FunFam" id="2.130.10.10:FF:001038">
    <property type="entry name" value="WD repeat domain 70"/>
    <property type="match status" value="1"/>
</dbReference>
<organism evidence="6">
    <name type="scientific">Menopon gallinae</name>
    <name type="common">poultry shaft louse</name>
    <dbReference type="NCBI Taxonomy" id="328185"/>
    <lineage>
        <taxon>Eukaryota</taxon>
        <taxon>Metazoa</taxon>
        <taxon>Ecdysozoa</taxon>
        <taxon>Arthropoda</taxon>
        <taxon>Hexapoda</taxon>
        <taxon>Insecta</taxon>
        <taxon>Pterygota</taxon>
        <taxon>Neoptera</taxon>
        <taxon>Paraneoptera</taxon>
        <taxon>Psocodea</taxon>
        <taxon>Troctomorpha</taxon>
        <taxon>Phthiraptera</taxon>
        <taxon>Amblycera</taxon>
        <taxon>Menoponidae</taxon>
        <taxon>Menopon</taxon>
    </lineage>
</organism>
<dbReference type="PROSITE" id="PS50082">
    <property type="entry name" value="WD_REPEATS_2"/>
    <property type="match status" value="4"/>
</dbReference>
<comment type="caution">
    <text evidence="6">The sequence shown here is derived from an EMBL/GenBank/DDBJ whole genome shotgun (WGS) entry which is preliminary data.</text>
</comment>
<dbReference type="InterPro" id="IPR001680">
    <property type="entry name" value="WD40_rpt"/>
</dbReference>
<dbReference type="PRINTS" id="PR00320">
    <property type="entry name" value="GPROTEINBRPT"/>
</dbReference>
<keyword evidence="1 4" id="KW-0853">WD repeat</keyword>
<sequence>MNQNKQKISFGKIQLKLSNEEKISDELEEKLDISTGFGKFSKKCEIEDQSCKTDEATAEMTRVMGFESFGQKKAKSFDVREMVQQAIVNNQNKQVEEKPIAKDSDEDESSESDSELIGPPVPQEIKEKLDGLGKESTETEKKREEKQGKDGDEDDDDDSDDESSVWLKKIPASHEVTMQHGQKAVVAIGADPSGARLVSGSVDYQVCFWDFAGMDSSMRSFRTLTPCENHPIKTIQYSSTGELILIISGMSQAKVLDRDGFEKMECVKGDQYLTDMACTKGHVAALTSGAWHPKIKEEFLTSSDDGTCRLWNVYRSHQHKNIIKVKAANGLKTAPTSCTYNQDGTLIACGCLDGSIQMWDTRKLFVNTSKLIRNAHEKGSPVSCISFSYLGDLIASRSNDETLKLWDLRSFKKPVHVAENLYSRYDTTSCIFSPDDSMVLTGESLRKGSTTGKLHFFSTNNFNKVNEIEVTNSHVIRTVWHPKLNQIFIGCGDGTIKVYYDNQKSLRGATLCVYKKRRKVKQVEVVSSQQIISPHVLPMFRTERHKTTKKKLEKDRLDPVKSRRPDLPISQGSGGRVASSGGTLSSYVIRNLGLSKKVEDDQDPREAILKYAKEAAENPYWVTPAYKKTQPKTIFQDHTEDDEGSSGPAAKQMKL</sequence>
<feature type="repeat" description="WD" evidence="4">
    <location>
        <begin position="178"/>
        <end position="219"/>
    </location>
</feature>
<dbReference type="EMBL" id="JARGDH010000004">
    <property type="protein sequence ID" value="KAL0270374.1"/>
    <property type="molecule type" value="Genomic_DNA"/>
</dbReference>
<evidence type="ECO:0000313" key="6">
    <source>
        <dbReference type="EMBL" id="KAL0270374.1"/>
    </source>
</evidence>
<feature type="compositionally biased region" description="Basic and acidic residues" evidence="5">
    <location>
        <begin position="550"/>
        <end position="566"/>
    </location>
</feature>
<feature type="repeat" description="WD" evidence="4">
    <location>
        <begin position="279"/>
        <end position="313"/>
    </location>
</feature>
<dbReference type="PANTHER" id="PTHR16017">
    <property type="entry name" value="GASTRULATION DEFECTIVE PROTEIN 1-RELATED"/>
    <property type="match status" value="1"/>
</dbReference>
<evidence type="ECO:0000256" key="4">
    <source>
        <dbReference type="PROSITE-ProRule" id="PRU00221"/>
    </source>
</evidence>
<evidence type="ECO:0000256" key="5">
    <source>
        <dbReference type="SAM" id="MobiDB-lite"/>
    </source>
</evidence>
<dbReference type="Pfam" id="PF00400">
    <property type="entry name" value="WD40"/>
    <property type="match status" value="4"/>
</dbReference>
<feature type="repeat" description="WD" evidence="4">
    <location>
        <begin position="375"/>
        <end position="410"/>
    </location>
</feature>
<dbReference type="InterPro" id="IPR015943">
    <property type="entry name" value="WD40/YVTN_repeat-like_dom_sf"/>
</dbReference>
<feature type="compositionally biased region" description="Acidic residues" evidence="5">
    <location>
        <begin position="104"/>
        <end position="114"/>
    </location>
</feature>